<feature type="domain" description="C2H2-type" evidence="13">
    <location>
        <begin position="935"/>
        <end position="957"/>
    </location>
</feature>
<feature type="domain" description="C2H2-type" evidence="13">
    <location>
        <begin position="907"/>
        <end position="934"/>
    </location>
</feature>
<feature type="binding site" evidence="10">
    <location>
        <position position="374"/>
    </location>
    <ligand>
        <name>Zn(2+)</name>
        <dbReference type="ChEBI" id="CHEBI:29105"/>
    </ligand>
</feature>
<name>A0A6P7FIF7_DIAVI</name>
<dbReference type="EnsemblMetazoa" id="XM_028278946.2">
    <property type="protein sequence ID" value="XP_028134747.1"/>
    <property type="gene ID" value="LOC114329750"/>
</dbReference>
<dbReference type="InterPro" id="IPR006612">
    <property type="entry name" value="THAP_Znf"/>
</dbReference>
<dbReference type="FunFam" id="3.30.160.60:FF:000624">
    <property type="entry name" value="zinc finger protein 697"/>
    <property type="match status" value="1"/>
</dbReference>
<dbReference type="PROSITE" id="PS50157">
    <property type="entry name" value="ZINC_FINGER_C2H2_2"/>
    <property type="match status" value="7"/>
</dbReference>
<feature type="compositionally biased region" description="Basic and acidic residues" evidence="12">
    <location>
        <begin position="207"/>
        <end position="227"/>
    </location>
</feature>
<gene>
    <name evidence="18" type="primary">LOC114329750</name>
</gene>
<feature type="binding site" evidence="10">
    <location>
        <position position="371"/>
    </location>
    <ligand>
        <name>Zn(2+)</name>
        <dbReference type="ChEBI" id="CHEBI:29105"/>
    </ligand>
</feature>
<dbReference type="AlphaFoldDB" id="A0A6P7FIF7"/>
<dbReference type="GO" id="GO:0000977">
    <property type="term" value="F:RNA polymerase II transcription regulatory region sequence-specific DNA binding"/>
    <property type="evidence" value="ECO:0007669"/>
    <property type="project" value="TreeGrafter"/>
</dbReference>
<evidence type="ECO:0000256" key="5">
    <source>
        <dbReference type="ARBA" id="ARBA00022833"/>
    </source>
</evidence>
<evidence type="ECO:0000256" key="12">
    <source>
        <dbReference type="SAM" id="MobiDB-lite"/>
    </source>
</evidence>
<evidence type="ECO:0000259" key="13">
    <source>
        <dbReference type="PROSITE" id="PS50157"/>
    </source>
</evidence>
<reference evidence="16" key="2">
    <citation type="submission" date="2025-05" db="UniProtKB">
        <authorList>
            <consortium name="EnsemblMetazoa"/>
        </authorList>
    </citation>
    <scope>IDENTIFICATION</scope>
</reference>
<evidence type="ECO:0000256" key="1">
    <source>
        <dbReference type="ARBA" id="ARBA00004123"/>
    </source>
</evidence>
<dbReference type="PROSITE" id="PS00028">
    <property type="entry name" value="ZINC_FINGER_C2H2_1"/>
    <property type="match status" value="7"/>
</dbReference>
<dbReference type="KEGG" id="dvv:114329750"/>
<feature type="coiled-coil region" evidence="11">
    <location>
        <begin position="296"/>
        <end position="341"/>
    </location>
</feature>
<feature type="domain" description="ZAD" evidence="15">
    <location>
        <begin position="369"/>
        <end position="450"/>
    </location>
</feature>
<evidence type="ECO:0000313" key="18">
    <source>
        <dbReference type="RefSeq" id="XP_028134747.1"/>
    </source>
</evidence>
<dbReference type="PANTHER" id="PTHR24379:SF127">
    <property type="entry name" value="BLOODY FINGERS-RELATED"/>
    <property type="match status" value="1"/>
</dbReference>
<dbReference type="RefSeq" id="XP_028134747.1">
    <property type="nucleotide sequence ID" value="XM_028278946.1"/>
</dbReference>
<dbReference type="GeneID" id="114329750"/>
<dbReference type="Pfam" id="PF00096">
    <property type="entry name" value="zf-C2H2"/>
    <property type="match status" value="3"/>
</dbReference>
<evidence type="ECO:0000256" key="9">
    <source>
        <dbReference type="PROSITE-ProRule" id="PRU00309"/>
    </source>
</evidence>
<dbReference type="PANTHER" id="PTHR24379">
    <property type="entry name" value="KRAB AND ZINC FINGER DOMAIN-CONTAINING"/>
    <property type="match status" value="1"/>
</dbReference>
<dbReference type="PROSITE" id="PS50950">
    <property type="entry name" value="ZF_THAP"/>
    <property type="match status" value="1"/>
</dbReference>
<evidence type="ECO:0000259" key="15">
    <source>
        <dbReference type="PROSITE" id="PS51915"/>
    </source>
</evidence>
<keyword evidence="2 10" id="KW-0479">Metal-binding</keyword>
<dbReference type="GO" id="GO:0008270">
    <property type="term" value="F:zinc ion binding"/>
    <property type="evidence" value="ECO:0007669"/>
    <property type="project" value="UniProtKB-UniRule"/>
</dbReference>
<evidence type="ECO:0000256" key="8">
    <source>
        <dbReference type="PROSITE-ProRule" id="PRU00042"/>
    </source>
</evidence>
<feature type="domain" description="C2H2-type" evidence="13">
    <location>
        <begin position="879"/>
        <end position="906"/>
    </location>
</feature>
<dbReference type="InterPro" id="IPR012934">
    <property type="entry name" value="Znf_AD"/>
</dbReference>
<organism evidence="18">
    <name type="scientific">Diabrotica virgifera virgifera</name>
    <name type="common">western corn rootworm</name>
    <dbReference type="NCBI Taxonomy" id="50390"/>
    <lineage>
        <taxon>Eukaryota</taxon>
        <taxon>Metazoa</taxon>
        <taxon>Ecdysozoa</taxon>
        <taxon>Arthropoda</taxon>
        <taxon>Hexapoda</taxon>
        <taxon>Insecta</taxon>
        <taxon>Pterygota</taxon>
        <taxon>Neoptera</taxon>
        <taxon>Endopterygota</taxon>
        <taxon>Coleoptera</taxon>
        <taxon>Polyphaga</taxon>
        <taxon>Cucujiformia</taxon>
        <taxon>Chrysomeloidea</taxon>
        <taxon>Chrysomelidae</taxon>
        <taxon>Galerucinae</taxon>
        <taxon>Diabroticina</taxon>
        <taxon>Diabroticites</taxon>
        <taxon>Diabrotica</taxon>
    </lineage>
</organism>
<dbReference type="SUPFAM" id="SSF57716">
    <property type="entry name" value="Glucocorticoid receptor-like (DNA-binding domain)"/>
    <property type="match status" value="1"/>
</dbReference>
<dbReference type="InterPro" id="IPR013087">
    <property type="entry name" value="Znf_C2H2_type"/>
</dbReference>
<dbReference type="InParanoid" id="A0A6P7FIF7"/>
<evidence type="ECO:0000313" key="16">
    <source>
        <dbReference type="EnsemblMetazoa" id="XP_028134747.1"/>
    </source>
</evidence>
<feature type="domain" description="C2H2-type" evidence="13">
    <location>
        <begin position="702"/>
        <end position="729"/>
    </location>
</feature>
<dbReference type="InterPro" id="IPR036236">
    <property type="entry name" value="Znf_C2H2_sf"/>
</dbReference>
<comment type="subcellular location">
    <subcellularLocation>
        <location evidence="1">Nucleus</location>
    </subcellularLocation>
</comment>
<sequence length="979" mass="111901">MAGRACIVKHCKNKRSITGDSFFTFPRDVRSATAWARACGREDIIERFPRFCKSYRICGMHFEEKCFIDGHSNKLWAGAIPTIFPTLESSSPDHTYAVKDDSSSNVHPRSISTLCAKANVTDNETVEDHEVEKNLSLISTLTRENSNIEIEIEPNTPEPRSFEPKAPEPRSFEPLISILKRDNSNKKIGIEPKTPESRSYKHRPSILKRDNSNKKIGIEPKTSESRSYKHRPSILKRDNSNKKIGIGPKTPEPRSFEPLISILKRDNSKTPKPRSHQPQPLKSVMLKDLSIPIIRVDALEECCNRLSEENNNLKEKLKESLSELSEENNNLKEKLKELQKQPASLPSLTNNTGTNMHSRYIIDLRNIKEVCRTCLSKSKNLTHINDKITLPNAQATEIVISKALESIMSAPLAVSDNVPNQICETCKNQIIFIATSRFAFEKANAILQLHSAGRLEKKPINKQNTIERDNTEINNLPQCKVEEIDIFEEPLIDLQSPEQIDYELVDSVNDDLVSDGDSHESDKSVAYVSKVDPVLLRPDISIEEVKPKEEPLPLQTDISIGGGHNRPKSPKYSKTVKLISQQIPKSVSHTCPICFNSLPLDDFIPHIGSHKALQKYLHAPKNIRKARYIASPHTGKGLLGGEGEILHSCHVCQKQLKAVECITHLSQHLAADQYTCEKCGRIFKKKQFLLSHLVVHNEDLPYKCDTCGKGFLGEMNYNCHLLTHKDDELPHACPCCDKKFSNPLHVKRHMTIHTENINYSEKYKYKRCKYCYQNIATKSFKSHICKNHGSYMCRYCQELFETVAARVTHIRSVHNTTPKAGFCTRCNVAVMDLRTHRTSKHPRPKTQHLCTVCGSHTWNISVHMYQHRTRRVAEKERTYQCPICSKLFHHPSLLKRHVLVHSGEKPYMCSFCARSFSDKYNLKVHERIHVGERSHVCTFCNKRFLEKSYLRRHMKTHKEGSCQKKFYDPVPDILKDELE</sequence>
<evidence type="ECO:0000256" key="10">
    <source>
        <dbReference type="PROSITE-ProRule" id="PRU01263"/>
    </source>
</evidence>
<keyword evidence="6 9" id="KW-0238">DNA-binding</keyword>
<dbReference type="Pfam" id="PF05485">
    <property type="entry name" value="THAP"/>
    <property type="match status" value="1"/>
</dbReference>
<keyword evidence="11" id="KW-0175">Coiled coil</keyword>
<dbReference type="SMART" id="SM00355">
    <property type="entry name" value="ZnF_C2H2"/>
    <property type="match status" value="11"/>
</dbReference>
<protein>
    <submittedName>
        <fullName evidence="18">Uncharacterized protein LOC114329750 isoform X1</fullName>
    </submittedName>
</protein>
<feature type="region of interest" description="Disordered" evidence="12">
    <location>
        <begin position="264"/>
        <end position="283"/>
    </location>
</feature>
<keyword evidence="7" id="KW-0539">Nucleus</keyword>
<keyword evidence="4 8" id="KW-0863">Zinc-finger</keyword>
<dbReference type="GO" id="GO:0000981">
    <property type="term" value="F:DNA-binding transcription factor activity, RNA polymerase II-specific"/>
    <property type="evidence" value="ECO:0007669"/>
    <property type="project" value="TreeGrafter"/>
</dbReference>
<feature type="domain" description="C2H2-type" evidence="13">
    <location>
        <begin position="674"/>
        <end position="701"/>
    </location>
</feature>
<dbReference type="FunFam" id="3.30.160.60:FF:000744">
    <property type="entry name" value="zinc finger E-box-binding homeobox 1"/>
    <property type="match status" value="1"/>
</dbReference>
<dbReference type="SMART" id="SM00980">
    <property type="entry name" value="THAP"/>
    <property type="match status" value="1"/>
</dbReference>
<feature type="domain" description="C2H2-type" evidence="13">
    <location>
        <begin position="731"/>
        <end position="758"/>
    </location>
</feature>
<feature type="domain" description="THAP-type" evidence="14">
    <location>
        <begin position="1"/>
        <end position="84"/>
    </location>
</feature>
<dbReference type="Gene3D" id="3.30.160.60">
    <property type="entry name" value="Classic Zinc Finger"/>
    <property type="match status" value="5"/>
</dbReference>
<evidence type="ECO:0000256" key="6">
    <source>
        <dbReference type="ARBA" id="ARBA00023125"/>
    </source>
</evidence>
<evidence type="ECO:0000259" key="14">
    <source>
        <dbReference type="PROSITE" id="PS50950"/>
    </source>
</evidence>
<dbReference type="FunFam" id="3.30.160.60:FF:000358">
    <property type="entry name" value="zinc finger protein 24"/>
    <property type="match status" value="1"/>
</dbReference>
<evidence type="ECO:0000256" key="7">
    <source>
        <dbReference type="ARBA" id="ARBA00023242"/>
    </source>
</evidence>
<feature type="domain" description="C2H2-type" evidence="13">
    <location>
        <begin position="791"/>
        <end position="819"/>
    </location>
</feature>
<feature type="region of interest" description="Disordered" evidence="12">
    <location>
        <begin position="151"/>
        <end position="257"/>
    </location>
</feature>
<dbReference type="Proteomes" id="UP001652700">
    <property type="component" value="Unplaced"/>
</dbReference>
<keyword evidence="17" id="KW-1185">Reference proteome</keyword>
<evidence type="ECO:0000256" key="2">
    <source>
        <dbReference type="ARBA" id="ARBA00022723"/>
    </source>
</evidence>
<evidence type="ECO:0000256" key="11">
    <source>
        <dbReference type="SAM" id="Coils"/>
    </source>
</evidence>
<evidence type="ECO:0000256" key="4">
    <source>
        <dbReference type="ARBA" id="ARBA00022771"/>
    </source>
</evidence>
<reference evidence="18" key="1">
    <citation type="submission" date="2025-04" db="UniProtKB">
        <authorList>
            <consortium name="RefSeq"/>
        </authorList>
    </citation>
    <scope>IDENTIFICATION</scope>
    <source>
        <tissue evidence="18">Whole insect</tissue>
    </source>
</reference>
<feature type="binding site" evidence="10">
    <location>
        <position position="423"/>
    </location>
    <ligand>
        <name>Zn(2+)</name>
        <dbReference type="ChEBI" id="CHEBI:29105"/>
    </ligand>
</feature>
<dbReference type="GO" id="GO:0005634">
    <property type="term" value="C:nucleus"/>
    <property type="evidence" value="ECO:0007669"/>
    <property type="project" value="UniProtKB-SubCell"/>
</dbReference>
<dbReference type="PROSITE" id="PS51915">
    <property type="entry name" value="ZAD"/>
    <property type="match status" value="1"/>
</dbReference>
<dbReference type="SUPFAM" id="SSF57667">
    <property type="entry name" value="beta-beta-alpha zinc fingers"/>
    <property type="match status" value="4"/>
</dbReference>
<proteinExistence type="predicted"/>
<evidence type="ECO:0000256" key="3">
    <source>
        <dbReference type="ARBA" id="ARBA00022737"/>
    </source>
</evidence>
<accession>A0A6P7FIF7</accession>
<dbReference type="SMART" id="SM00692">
    <property type="entry name" value="DM3"/>
    <property type="match status" value="1"/>
</dbReference>
<feature type="binding site" evidence="10">
    <location>
        <position position="426"/>
    </location>
    <ligand>
        <name>Zn(2+)</name>
        <dbReference type="ChEBI" id="CHEBI:29105"/>
    </ligand>
</feature>
<keyword evidence="5 10" id="KW-0862">Zinc</keyword>
<keyword evidence="3" id="KW-0677">Repeat</keyword>
<dbReference type="OrthoDB" id="8922241at2759"/>
<feature type="compositionally biased region" description="Basic and acidic residues" evidence="12">
    <location>
        <begin position="160"/>
        <end position="171"/>
    </location>
</feature>
<evidence type="ECO:0000313" key="17">
    <source>
        <dbReference type="Proteomes" id="UP001652700"/>
    </source>
</evidence>
<feature type="compositionally biased region" description="Basic and acidic residues" evidence="12">
    <location>
        <begin position="179"/>
        <end position="199"/>
    </location>
</feature>